<gene>
    <name evidence="1" type="ORF">UFOVP382_16</name>
</gene>
<dbReference type="EMBL" id="LR798319">
    <property type="protein sequence ID" value="CAB5223249.1"/>
    <property type="molecule type" value="Genomic_DNA"/>
</dbReference>
<accession>A0A6J7WYT4</accession>
<name>A0A6J7WYT4_9CAUD</name>
<sequence>MPGILGRLLVGYANQTSAPQRLGFNRYLLNKPDSFLLLFFLKCKRKKPRISGVLIIQKPGEIGALPFVGRPDLIGT</sequence>
<evidence type="ECO:0000313" key="1">
    <source>
        <dbReference type="EMBL" id="CAB5223249.1"/>
    </source>
</evidence>
<protein>
    <submittedName>
        <fullName evidence="1">Uncharacterized protein</fullName>
    </submittedName>
</protein>
<organism evidence="1">
    <name type="scientific">uncultured Caudovirales phage</name>
    <dbReference type="NCBI Taxonomy" id="2100421"/>
    <lineage>
        <taxon>Viruses</taxon>
        <taxon>Duplodnaviria</taxon>
        <taxon>Heunggongvirae</taxon>
        <taxon>Uroviricota</taxon>
        <taxon>Caudoviricetes</taxon>
        <taxon>Peduoviridae</taxon>
        <taxon>Maltschvirus</taxon>
        <taxon>Maltschvirus maltsch</taxon>
    </lineage>
</organism>
<reference evidence="1" key="1">
    <citation type="submission" date="2020-05" db="EMBL/GenBank/DDBJ databases">
        <authorList>
            <person name="Chiriac C."/>
            <person name="Salcher M."/>
            <person name="Ghai R."/>
            <person name="Kavagutti S V."/>
        </authorList>
    </citation>
    <scope>NUCLEOTIDE SEQUENCE</scope>
</reference>
<proteinExistence type="predicted"/>